<organism evidence="2 3">
    <name type="scientific">Oculimacula yallundae</name>
    <dbReference type="NCBI Taxonomy" id="86028"/>
    <lineage>
        <taxon>Eukaryota</taxon>
        <taxon>Fungi</taxon>
        <taxon>Dikarya</taxon>
        <taxon>Ascomycota</taxon>
        <taxon>Pezizomycotina</taxon>
        <taxon>Leotiomycetes</taxon>
        <taxon>Helotiales</taxon>
        <taxon>Ploettnerulaceae</taxon>
        <taxon>Oculimacula</taxon>
    </lineage>
</organism>
<sequence>MSGKNLEILVQPQPTPQPNQTSIFCHYYLRRQRKVLHSAKEDRERIEPIKPAVRREDDGSKKRKRNGKGHSLIHKVKIKATDQEVIEDDAGSYQDELVRHGDDSTPDLPKTFDGTKVSPAPASSDMASSSSKSTPIESTRLPAGFGLLHSELATIYYYNLRSTGSLVGSAVKYPALVTSATPTLDEPTGSPVGSLKTQSLLLDLV</sequence>
<proteinExistence type="predicted"/>
<keyword evidence="3" id="KW-1185">Reference proteome</keyword>
<dbReference type="EMBL" id="JAZHXI010000001">
    <property type="protein sequence ID" value="KAL2075647.1"/>
    <property type="molecule type" value="Genomic_DNA"/>
</dbReference>
<evidence type="ECO:0000313" key="2">
    <source>
        <dbReference type="EMBL" id="KAL2075647.1"/>
    </source>
</evidence>
<protein>
    <submittedName>
        <fullName evidence="2">Uncharacterized protein</fullName>
    </submittedName>
</protein>
<evidence type="ECO:0000313" key="3">
    <source>
        <dbReference type="Proteomes" id="UP001595075"/>
    </source>
</evidence>
<feature type="region of interest" description="Disordered" evidence="1">
    <location>
        <begin position="37"/>
        <end position="76"/>
    </location>
</feature>
<feature type="region of interest" description="Disordered" evidence="1">
    <location>
        <begin position="96"/>
        <end position="137"/>
    </location>
</feature>
<feature type="compositionally biased region" description="Basic and acidic residues" evidence="1">
    <location>
        <begin position="38"/>
        <end position="60"/>
    </location>
</feature>
<gene>
    <name evidence="2" type="ORF">VTL71DRAFT_590</name>
</gene>
<comment type="caution">
    <text evidence="2">The sequence shown here is derived from an EMBL/GenBank/DDBJ whole genome shotgun (WGS) entry which is preliminary data.</text>
</comment>
<feature type="compositionally biased region" description="Basic residues" evidence="1">
    <location>
        <begin position="61"/>
        <end position="76"/>
    </location>
</feature>
<name>A0ABR4D1E5_9HELO</name>
<dbReference type="Proteomes" id="UP001595075">
    <property type="component" value="Unassembled WGS sequence"/>
</dbReference>
<feature type="region of interest" description="Disordered" evidence="1">
    <location>
        <begin position="1"/>
        <end position="21"/>
    </location>
</feature>
<feature type="compositionally biased region" description="Low complexity" evidence="1">
    <location>
        <begin position="118"/>
        <end position="133"/>
    </location>
</feature>
<accession>A0ABR4D1E5</accession>
<reference evidence="2 3" key="1">
    <citation type="journal article" date="2024" name="Commun. Biol.">
        <title>Comparative genomic analysis of thermophilic fungi reveals convergent evolutionary adaptations and gene losses.</title>
        <authorList>
            <person name="Steindorff A.S."/>
            <person name="Aguilar-Pontes M.V."/>
            <person name="Robinson A.J."/>
            <person name="Andreopoulos B."/>
            <person name="LaButti K."/>
            <person name="Kuo A."/>
            <person name="Mondo S."/>
            <person name="Riley R."/>
            <person name="Otillar R."/>
            <person name="Haridas S."/>
            <person name="Lipzen A."/>
            <person name="Grimwood J."/>
            <person name="Schmutz J."/>
            <person name="Clum A."/>
            <person name="Reid I.D."/>
            <person name="Moisan M.C."/>
            <person name="Butler G."/>
            <person name="Nguyen T.T.M."/>
            <person name="Dewar K."/>
            <person name="Conant G."/>
            <person name="Drula E."/>
            <person name="Henrissat B."/>
            <person name="Hansel C."/>
            <person name="Singer S."/>
            <person name="Hutchinson M.I."/>
            <person name="de Vries R.P."/>
            <person name="Natvig D.O."/>
            <person name="Powell A.J."/>
            <person name="Tsang A."/>
            <person name="Grigoriev I.V."/>
        </authorList>
    </citation>
    <scope>NUCLEOTIDE SEQUENCE [LARGE SCALE GENOMIC DNA]</scope>
    <source>
        <strain evidence="2 3">CBS 494.80</strain>
    </source>
</reference>
<evidence type="ECO:0000256" key="1">
    <source>
        <dbReference type="SAM" id="MobiDB-lite"/>
    </source>
</evidence>